<proteinExistence type="predicted"/>
<evidence type="ECO:0000313" key="2">
    <source>
        <dbReference type="Proteomes" id="UP000701801"/>
    </source>
</evidence>
<keyword evidence="2" id="KW-1185">Reference proteome</keyword>
<sequence length="138" mass="15146">MESKSDCATEGVHNPHYFDGNGIITSISRTVGFFIVRPFEDPAWIGVNLLAYTIAEPGTYFLAACFPTYRPLIAYFNGQRFRAAFSARYWTGSRKYGNITKNGGENSHGNSKQTVPGLTPEAAVYQDAIALVEVARAV</sequence>
<dbReference type="OrthoDB" id="5329176at2759"/>
<reference evidence="1" key="1">
    <citation type="submission" date="2021-07" db="EMBL/GenBank/DDBJ databases">
        <authorList>
            <person name="Durling M."/>
        </authorList>
    </citation>
    <scope>NUCLEOTIDE SEQUENCE</scope>
</reference>
<protein>
    <submittedName>
        <fullName evidence="1">Uncharacterized protein</fullName>
    </submittedName>
</protein>
<gene>
    <name evidence="1" type="ORF">HYALB_00011016</name>
</gene>
<dbReference type="AlphaFoldDB" id="A0A9N9LQF5"/>
<name>A0A9N9LQF5_9HELO</name>
<comment type="caution">
    <text evidence="1">The sequence shown here is derived from an EMBL/GenBank/DDBJ whole genome shotgun (WGS) entry which is preliminary data.</text>
</comment>
<evidence type="ECO:0000313" key="1">
    <source>
        <dbReference type="EMBL" id="CAG8976539.1"/>
    </source>
</evidence>
<dbReference type="EMBL" id="CAJVRM010000181">
    <property type="protein sequence ID" value="CAG8976539.1"/>
    <property type="molecule type" value="Genomic_DNA"/>
</dbReference>
<dbReference type="Proteomes" id="UP000701801">
    <property type="component" value="Unassembled WGS sequence"/>
</dbReference>
<accession>A0A9N9LQF5</accession>
<organism evidence="1 2">
    <name type="scientific">Hymenoscyphus albidus</name>
    <dbReference type="NCBI Taxonomy" id="595503"/>
    <lineage>
        <taxon>Eukaryota</taxon>
        <taxon>Fungi</taxon>
        <taxon>Dikarya</taxon>
        <taxon>Ascomycota</taxon>
        <taxon>Pezizomycotina</taxon>
        <taxon>Leotiomycetes</taxon>
        <taxon>Helotiales</taxon>
        <taxon>Helotiaceae</taxon>
        <taxon>Hymenoscyphus</taxon>
    </lineage>
</organism>